<sequence length="71" mass="7796">MIALLAAALLAAQAEAPPQKEPEVVYIDRCGRAADFEADKLRRQGKVVIRGVLIGYKGKKGRRIPVYQQSC</sequence>
<dbReference type="RefSeq" id="WP_381488584.1">
    <property type="nucleotide sequence ID" value="NZ_JBHTIK010000004.1"/>
</dbReference>
<dbReference type="Proteomes" id="UP001597124">
    <property type="component" value="Unassembled WGS sequence"/>
</dbReference>
<name>A0ABW3C1M3_SPHXN</name>
<evidence type="ECO:0000313" key="1">
    <source>
        <dbReference type="EMBL" id="MFD0848210.1"/>
    </source>
</evidence>
<evidence type="ECO:0000313" key="2">
    <source>
        <dbReference type="Proteomes" id="UP001597124"/>
    </source>
</evidence>
<gene>
    <name evidence="1" type="ORF">ACFQ00_07740</name>
</gene>
<organism evidence="1 2">
    <name type="scientific">Sphingosinicella xenopeptidilytica</name>
    <dbReference type="NCBI Taxonomy" id="364098"/>
    <lineage>
        <taxon>Bacteria</taxon>
        <taxon>Pseudomonadati</taxon>
        <taxon>Pseudomonadota</taxon>
        <taxon>Alphaproteobacteria</taxon>
        <taxon>Sphingomonadales</taxon>
        <taxon>Sphingosinicellaceae</taxon>
        <taxon>Sphingosinicella</taxon>
    </lineage>
</organism>
<comment type="caution">
    <text evidence="1">The sequence shown here is derived from an EMBL/GenBank/DDBJ whole genome shotgun (WGS) entry which is preliminary data.</text>
</comment>
<accession>A0ABW3C1M3</accession>
<protein>
    <submittedName>
        <fullName evidence="1">Uncharacterized protein</fullName>
    </submittedName>
</protein>
<reference evidence="2" key="1">
    <citation type="journal article" date="2019" name="Int. J. Syst. Evol. Microbiol.">
        <title>The Global Catalogue of Microorganisms (GCM) 10K type strain sequencing project: providing services to taxonomists for standard genome sequencing and annotation.</title>
        <authorList>
            <consortium name="The Broad Institute Genomics Platform"/>
            <consortium name="The Broad Institute Genome Sequencing Center for Infectious Disease"/>
            <person name="Wu L."/>
            <person name="Ma J."/>
        </authorList>
    </citation>
    <scope>NUCLEOTIDE SEQUENCE [LARGE SCALE GENOMIC DNA]</scope>
    <source>
        <strain evidence="2">CCUG 52537</strain>
    </source>
</reference>
<dbReference type="EMBL" id="JBHTIK010000004">
    <property type="protein sequence ID" value="MFD0848210.1"/>
    <property type="molecule type" value="Genomic_DNA"/>
</dbReference>
<keyword evidence="2" id="KW-1185">Reference proteome</keyword>
<proteinExistence type="predicted"/>